<name>A0A143HP90_MICTH</name>
<evidence type="ECO:0000313" key="2">
    <source>
        <dbReference type="Proteomes" id="UP000076077"/>
    </source>
</evidence>
<reference evidence="2" key="1">
    <citation type="submission" date="2016-03" db="EMBL/GenBank/DDBJ databases">
        <authorList>
            <person name="Lee Y.-S."/>
            <person name="Choi Y.-L."/>
        </authorList>
    </citation>
    <scope>NUCLEOTIDE SEQUENCE [LARGE SCALE GENOMIC DNA]</scope>
    <source>
        <strain evidence="2">DAU221</strain>
    </source>
</reference>
<dbReference type="Proteomes" id="UP000076077">
    <property type="component" value="Chromosome"/>
</dbReference>
<dbReference type="AlphaFoldDB" id="A0A143HP90"/>
<dbReference type="KEGG" id="mthd:A3224_13830"/>
<proteinExistence type="predicted"/>
<protein>
    <submittedName>
        <fullName evidence="1">Uncharacterized protein</fullName>
    </submittedName>
</protein>
<dbReference type="EMBL" id="CP014864">
    <property type="protein sequence ID" value="AMX03508.1"/>
    <property type="molecule type" value="Genomic_DNA"/>
</dbReference>
<gene>
    <name evidence="1" type="ORF">A3224_13830</name>
</gene>
<sequence>MKLSGWPQVIEDHFKRFLHAYSALTVKPVWFLSLMKNYTSQHGSIMTEKLYEARFPSVPHETIDDAFMANDINELVAAFKTFLREGGEEGTKGVPRCG</sequence>
<evidence type="ECO:0000313" key="1">
    <source>
        <dbReference type="EMBL" id="AMX03508.1"/>
    </source>
</evidence>
<dbReference type="STRING" id="252514.A3224_13830"/>
<accession>A0A143HP90</accession>
<keyword evidence="2" id="KW-1185">Reference proteome</keyword>
<organism evidence="1 2">
    <name type="scientific">Microbulbifer thermotolerans</name>
    <dbReference type="NCBI Taxonomy" id="252514"/>
    <lineage>
        <taxon>Bacteria</taxon>
        <taxon>Pseudomonadati</taxon>
        <taxon>Pseudomonadota</taxon>
        <taxon>Gammaproteobacteria</taxon>
        <taxon>Cellvibrionales</taxon>
        <taxon>Microbulbiferaceae</taxon>
        <taxon>Microbulbifer</taxon>
    </lineage>
</organism>